<dbReference type="InterPro" id="IPR001509">
    <property type="entry name" value="Epimerase_deHydtase"/>
</dbReference>
<evidence type="ECO:0000259" key="4">
    <source>
        <dbReference type="Pfam" id="PF01370"/>
    </source>
</evidence>
<dbReference type="EMBL" id="JBHRSM010000054">
    <property type="protein sequence ID" value="MFC3088624.1"/>
    <property type="molecule type" value="Genomic_DNA"/>
</dbReference>
<keyword evidence="3" id="KW-0520">NAD</keyword>
<dbReference type="Pfam" id="PF01370">
    <property type="entry name" value="Epimerase"/>
    <property type="match status" value="1"/>
</dbReference>
<proteinExistence type="inferred from homology"/>
<protein>
    <submittedName>
        <fullName evidence="5">NAD-dependent epimerase/dehydratase family protein</fullName>
    </submittedName>
</protein>
<organism evidence="5 6">
    <name type="scientific">Tabrizicola soli</name>
    <dbReference type="NCBI Taxonomy" id="2185115"/>
    <lineage>
        <taxon>Bacteria</taxon>
        <taxon>Pseudomonadati</taxon>
        <taxon>Pseudomonadota</taxon>
        <taxon>Alphaproteobacteria</taxon>
        <taxon>Rhodobacterales</taxon>
        <taxon>Paracoccaceae</taxon>
        <taxon>Tabrizicola</taxon>
    </lineage>
</organism>
<keyword evidence="6" id="KW-1185">Reference proteome</keyword>
<evidence type="ECO:0000313" key="5">
    <source>
        <dbReference type="EMBL" id="MFC3088624.1"/>
    </source>
</evidence>
<dbReference type="PANTHER" id="PTHR43103">
    <property type="entry name" value="NUCLEOSIDE-DIPHOSPHATE-SUGAR EPIMERASE"/>
    <property type="match status" value="1"/>
</dbReference>
<reference evidence="6" key="1">
    <citation type="journal article" date="2019" name="Int. J. Syst. Evol. Microbiol.">
        <title>The Global Catalogue of Microorganisms (GCM) 10K type strain sequencing project: providing services to taxonomists for standard genome sequencing and annotation.</title>
        <authorList>
            <consortium name="The Broad Institute Genomics Platform"/>
            <consortium name="The Broad Institute Genome Sequencing Center for Infectious Disease"/>
            <person name="Wu L."/>
            <person name="Ma J."/>
        </authorList>
    </citation>
    <scope>NUCLEOTIDE SEQUENCE [LARGE SCALE GENOMIC DNA]</scope>
    <source>
        <strain evidence="6">KCTC 62102</strain>
    </source>
</reference>
<evidence type="ECO:0000256" key="3">
    <source>
        <dbReference type="ARBA" id="ARBA00023027"/>
    </source>
</evidence>
<sequence>MSNPRFDRILLTGAAGRLGTELRRGLAPLCRQLRLADVVRITDLAPNEEALRFDLADMEATIAACEGVDAIVHFGGVPLERPWDQILNGNIRGSYHIYEGARKHGVGRVVYASSVHAIGYHRLEDRIDADAPHRPDGLYGLSKCFVEDLGRLYWDKFGIETAALRIFSSFPEPADRRMLWSWLSFDDCNRLVTAALTAPRVGFTLSFGLSGNAVKPVDNRLAGHLGYIPQDNTEAFRAVVEAKHPVPDPKAPAVQHLGGWFVDLGHPDDADKGGAAK</sequence>
<name>A0ABV7E1Q4_9RHOB</name>
<evidence type="ECO:0000313" key="6">
    <source>
        <dbReference type="Proteomes" id="UP001595445"/>
    </source>
</evidence>
<feature type="domain" description="NAD-dependent epimerase/dehydratase" evidence="4">
    <location>
        <begin position="9"/>
        <end position="170"/>
    </location>
</feature>
<comment type="caution">
    <text evidence="5">The sequence shown here is derived from an EMBL/GenBank/DDBJ whole genome shotgun (WGS) entry which is preliminary data.</text>
</comment>
<dbReference type="Proteomes" id="UP001595445">
    <property type="component" value="Unassembled WGS sequence"/>
</dbReference>
<dbReference type="PANTHER" id="PTHR43103:SF5">
    <property type="entry name" value="4-EPIMERASE, PUTATIVE (AFU_ORTHOLOGUE AFUA_7G00360)-RELATED"/>
    <property type="match status" value="1"/>
</dbReference>
<dbReference type="Gene3D" id="3.40.50.720">
    <property type="entry name" value="NAD(P)-binding Rossmann-like Domain"/>
    <property type="match status" value="1"/>
</dbReference>
<evidence type="ECO:0000256" key="1">
    <source>
        <dbReference type="ARBA" id="ARBA00007637"/>
    </source>
</evidence>
<accession>A0ABV7E1Q4</accession>
<keyword evidence="2" id="KW-0560">Oxidoreductase</keyword>
<gene>
    <name evidence="5" type="ORF">ACFOD6_21500</name>
</gene>
<dbReference type="InterPro" id="IPR036291">
    <property type="entry name" value="NAD(P)-bd_dom_sf"/>
</dbReference>
<dbReference type="RefSeq" id="WP_197643880.1">
    <property type="nucleotide sequence ID" value="NZ_JAEACP010000010.1"/>
</dbReference>
<comment type="similarity">
    <text evidence="1">Belongs to the NAD(P)-dependent epimerase/dehydratase family.</text>
</comment>
<evidence type="ECO:0000256" key="2">
    <source>
        <dbReference type="ARBA" id="ARBA00023002"/>
    </source>
</evidence>
<dbReference type="SUPFAM" id="SSF51735">
    <property type="entry name" value="NAD(P)-binding Rossmann-fold domains"/>
    <property type="match status" value="1"/>
</dbReference>